<dbReference type="Pfam" id="PF02576">
    <property type="entry name" value="RimP_N"/>
    <property type="match status" value="1"/>
</dbReference>
<dbReference type="SUPFAM" id="SSF75420">
    <property type="entry name" value="YhbC-like, N-terminal domain"/>
    <property type="match status" value="1"/>
</dbReference>
<comment type="similarity">
    <text evidence="3">Belongs to the RimP family.</text>
</comment>
<organism evidence="6 7">
    <name type="scientific">Chryseotalea sanaruensis</name>
    <dbReference type="NCBI Taxonomy" id="2482724"/>
    <lineage>
        <taxon>Bacteria</taxon>
        <taxon>Pseudomonadati</taxon>
        <taxon>Bacteroidota</taxon>
        <taxon>Cytophagia</taxon>
        <taxon>Cytophagales</taxon>
        <taxon>Chryseotaleaceae</taxon>
        <taxon>Chryseotalea</taxon>
    </lineage>
</organism>
<dbReference type="EMBL" id="BHXQ01000002">
    <property type="protein sequence ID" value="GCC50883.1"/>
    <property type="molecule type" value="Genomic_DNA"/>
</dbReference>
<comment type="function">
    <text evidence="3">Required for maturation of 30S ribosomal subunits.</text>
</comment>
<evidence type="ECO:0000256" key="2">
    <source>
        <dbReference type="ARBA" id="ARBA00022517"/>
    </source>
</evidence>
<dbReference type="AlphaFoldDB" id="A0A401U7L8"/>
<dbReference type="Proteomes" id="UP000288227">
    <property type="component" value="Unassembled WGS sequence"/>
</dbReference>
<evidence type="ECO:0000313" key="7">
    <source>
        <dbReference type="Proteomes" id="UP000288227"/>
    </source>
</evidence>
<sequence>MDLADNIRQLAEGLLSNDSLFIVEVSAVMKRKPGKILVVLDGDDGVSIEDCANLSRKLSESLDEQPEVDENYLLEVTTPGLDQPLKLHRQYKKNIGRTLKVKVKEENTPAEGTLTAVTESAITLSQKSGKGKKAEEKDLTIPFELIDKAFVTVSFK</sequence>
<evidence type="ECO:0000259" key="5">
    <source>
        <dbReference type="Pfam" id="PF17384"/>
    </source>
</evidence>
<dbReference type="InterPro" id="IPR036847">
    <property type="entry name" value="RimP_C_sf"/>
</dbReference>
<dbReference type="InterPro" id="IPR028998">
    <property type="entry name" value="RimP_C"/>
</dbReference>
<keyword evidence="2 3" id="KW-0690">Ribosome biogenesis</keyword>
<reference evidence="6 7" key="1">
    <citation type="submission" date="2018-11" db="EMBL/GenBank/DDBJ databases">
        <title>Chryseotalea sanarue gen. nov., sp., nov., a member of the family Cytophagaceae, isolated from a brackish lake in Hamamatsu Japan.</title>
        <authorList>
            <person name="Maejima Y."/>
            <person name="Iino T."/>
            <person name="Muraguchi Y."/>
            <person name="Fukuda K."/>
            <person name="Ohkuma M."/>
            <person name="Moriuchi R."/>
            <person name="Dohra H."/>
            <person name="Kimbara K."/>
            <person name="Shintani M."/>
        </authorList>
    </citation>
    <scope>NUCLEOTIDE SEQUENCE [LARGE SCALE GENOMIC DNA]</scope>
    <source>
        <strain evidence="6 7">Ys</strain>
    </source>
</reference>
<dbReference type="Gene3D" id="3.30.300.70">
    <property type="entry name" value="RimP-like superfamily, N-terminal"/>
    <property type="match status" value="1"/>
</dbReference>
<dbReference type="GO" id="GO:0000028">
    <property type="term" value="P:ribosomal small subunit assembly"/>
    <property type="evidence" value="ECO:0007669"/>
    <property type="project" value="TreeGrafter"/>
</dbReference>
<dbReference type="OrthoDB" id="9789702at2"/>
<dbReference type="Gene3D" id="2.30.30.180">
    <property type="entry name" value="Ribosome maturation factor RimP, C-terminal domain"/>
    <property type="match status" value="1"/>
</dbReference>
<proteinExistence type="inferred from homology"/>
<dbReference type="RefSeq" id="WP_127121541.1">
    <property type="nucleotide sequence ID" value="NZ_BHXQ01000002.1"/>
</dbReference>
<feature type="domain" description="Ribosome maturation factor RimP C-terminal" evidence="5">
    <location>
        <begin position="85"/>
        <end position="155"/>
    </location>
</feature>
<dbReference type="Pfam" id="PF17384">
    <property type="entry name" value="DUF150_C"/>
    <property type="match status" value="1"/>
</dbReference>
<comment type="subcellular location">
    <subcellularLocation>
        <location evidence="3">Cytoplasm</location>
    </subcellularLocation>
</comment>
<evidence type="ECO:0000313" key="6">
    <source>
        <dbReference type="EMBL" id="GCC50883.1"/>
    </source>
</evidence>
<dbReference type="InterPro" id="IPR003728">
    <property type="entry name" value="Ribosome_maturation_RimP"/>
</dbReference>
<dbReference type="InterPro" id="IPR035956">
    <property type="entry name" value="RimP_N_sf"/>
</dbReference>
<evidence type="ECO:0000256" key="3">
    <source>
        <dbReference type="HAMAP-Rule" id="MF_01077"/>
    </source>
</evidence>
<evidence type="ECO:0000256" key="1">
    <source>
        <dbReference type="ARBA" id="ARBA00022490"/>
    </source>
</evidence>
<dbReference type="InterPro" id="IPR028989">
    <property type="entry name" value="RimP_N"/>
</dbReference>
<keyword evidence="7" id="KW-1185">Reference proteome</keyword>
<dbReference type="GO" id="GO:0005829">
    <property type="term" value="C:cytosol"/>
    <property type="evidence" value="ECO:0007669"/>
    <property type="project" value="TreeGrafter"/>
</dbReference>
<dbReference type="HAMAP" id="MF_01077">
    <property type="entry name" value="RimP"/>
    <property type="match status" value="1"/>
</dbReference>
<dbReference type="PANTHER" id="PTHR33867">
    <property type="entry name" value="RIBOSOME MATURATION FACTOR RIMP"/>
    <property type="match status" value="1"/>
</dbReference>
<comment type="caution">
    <text evidence="6">The sequence shown here is derived from an EMBL/GenBank/DDBJ whole genome shotgun (WGS) entry which is preliminary data.</text>
</comment>
<evidence type="ECO:0000259" key="4">
    <source>
        <dbReference type="Pfam" id="PF02576"/>
    </source>
</evidence>
<keyword evidence="1 3" id="KW-0963">Cytoplasm</keyword>
<feature type="domain" description="Ribosome maturation factor RimP N-terminal" evidence="4">
    <location>
        <begin position="12"/>
        <end position="82"/>
    </location>
</feature>
<name>A0A401U7L8_9BACT</name>
<protein>
    <recommendedName>
        <fullName evidence="3">Ribosome maturation factor RimP</fullName>
    </recommendedName>
</protein>
<dbReference type="CDD" id="cd01734">
    <property type="entry name" value="YlxS_C"/>
    <property type="match status" value="1"/>
</dbReference>
<accession>A0A401U7L8</accession>
<gene>
    <name evidence="3" type="primary">rimP</name>
    <name evidence="6" type="ORF">SanaruYs_11020</name>
</gene>
<dbReference type="GO" id="GO:0006412">
    <property type="term" value="P:translation"/>
    <property type="evidence" value="ECO:0007669"/>
    <property type="project" value="TreeGrafter"/>
</dbReference>
<dbReference type="PANTHER" id="PTHR33867:SF1">
    <property type="entry name" value="RIBOSOME MATURATION FACTOR RIMP"/>
    <property type="match status" value="1"/>
</dbReference>
<dbReference type="SUPFAM" id="SSF74942">
    <property type="entry name" value="YhbC-like, C-terminal domain"/>
    <property type="match status" value="1"/>
</dbReference>